<dbReference type="NCBIfam" id="TIGR03519">
    <property type="entry name" value="T9SS_PorP_fam"/>
    <property type="match status" value="1"/>
</dbReference>
<evidence type="ECO:0000313" key="2">
    <source>
        <dbReference type="Proteomes" id="UP001185092"/>
    </source>
</evidence>
<dbReference type="RefSeq" id="WP_309938553.1">
    <property type="nucleotide sequence ID" value="NZ_AP025305.1"/>
</dbReference>
<dbReference type="Proteomes" id="UP001185092">
    <property type="component" value="Unassembled WGS sequence"/>
</dbReference>
<dbReference type="AlphaFoldDB" id="A0AAE3XM68"/>
<comment type="caution">
    <text evidence="1">The sequence shown here is derived from an EMBL/GenBank/DDBJ whole genome shotgun (WGS) entry which is preliminary data.</text>
</comment>
<name>A0AAE3XM68_9BACT</name>
<dbReference type="Pfam" id="PF11751">
    <property type="entry name" value="PorP_SprF"/>
    <property type="match status" value="1"/>
</dbReference>
<dbReference type="InterPro" id="IPR019861">
    <property type="entry name" value="PorP/SprF_Bacteroidetes"/>
</dbReference>
<sequence length="309" mass="35296">MKRLLLLGVAVFFLGTCRLFAQQEKLFTQYLNYPASINPAYVGSTGGSQLMLIYRDQWTSFDGAPKSGVLSGNTLLKRYNIGVGATFDYDQIGVTKTTEGALDLSYRLQVSKESHLQFGLKTIMSHYRVSFSELEKQHYDDQVVAYDIDGEVNFNIGLGFYLVNPKYYIGVSVPKVLEQQANTLEGNLSREKSFVQRHYYIMGGYLFDLTPSLKIWPSTMVRITEGAPVSFDVRAMLVMHDKLWFGPSYRYDSSVSAILQYQLTHQLRMGYSYDFMTTEISSYAGGTHEFTLRYDFNLPAKKMKSPRYF</sequence>
<accession>A0AAE3XM68</accession>
<dbReference type="EMBL" id="JAVDQD010000002">
    <property type="protein sequence ID" value="MDR6239045.1"/>
    <property type="molecule type" value="Genomic_DNA"/>
</dbReference>
<gene>
    <name evidence="1" type="ORF">HNQ88_002082</name>
</gene>
<proteinExistence type="predicted"/>
<protein>
    <submittedName>
        <fullName evidence="1">Type IX secretion system PorP/SprF family membrane protein</fullName>
    </submittedName>
</protein>
<evidence type="ECO:0000313" key="1">
    <source>
        <dbReference type="EMBL" id="MDR6239045.1"/>
    </source>
</evidence>
<reference evidence="1" key="1">
    <citation type="submission" date="2023-07" db="EMBL/GenBank/DDBJ databases">
        <title>Genomic Encyclopedia of Type Strains, Phase IV (KMG-IV): sequencing the most valuable type-strain genomes for metagenomic binning, comparative biology and taxonomic classification.</title>
        <authorList>
            <person name="Goeker M."/>
        </authorList>
    </citation>
    <scope>NUCLEOTIDE SEQUENCE</scope>
    <source>
        <strain evidence="1">DSM 26174</strain>
    </source>
</reference>
<keyword evidence="2" id="KW-1185">Reference proteome</keyword>
<organism evidence="1 2">
    <name type="scientific">Aureibacter tunicatorum</name>
    <dbReference type="NCBI Taxonomy" id="866807"/>
    <lineage>
        <taxon>Bacteria</taxon>
        <taxon>Pseudomonadati</taxon>
        <taxon>Bacteroidota</taxon>
        <taxon>Cytophagia</taxon>
        <taxon>Cytophagales</taxon>
        <taxon>Persicobacteraceae</taxon>
        <taxon>Aureibacter</taxon>
    </lineage>
</organism>